<sequence>MPRILIAECKQEVSTFNPQLSGYDDFAIRHGDELLRYHRRVRNEIGGALSVFDATDGVEIVAGYSAAFITSGGTLAKEAWQRIAREFLDSVREAGAVDAVYFCMHGAMASEDELDPEGYLMAEARKILGEDIPIVLSLDLHGILTDRMVEHSDAIVAYHTYPHVDFYETGQRAARLLLRIESGEVKPVTAKVAVPALVRGDELITSSGRFGESIRIAQQVEGDTVGLSAGMFIGNPFTDVPSLQTYSFVVTDNDPELAKREALRIADRFWEHHAKMRVPLASLDTMASVACAHREGTLALVDAADATSSGASGDSNAVLRKLVEAGFKGRTLVPIVDAEAVAQAFAAGVSATIQTTIGGSVDPERFQPLEMTATVRSLSDGHFHSESFGEQWFAGPTAVLESENFTLVVSSRAVNLYDRSFFYAHGQNPKAFDAVVVKSPHCQHHMYADWCTQMVNIDAPGSASANVPYLGHTRCPRPIFPLDANVPFTRQTQLFQRSH</sequence>
<dbReference type="AlphaFoldDB" id="A0A5C6C296"/>
<dbReference type="OrthoDB" id="9815420at2"/>
<dbReference type="PIRSF" id="PIRSF012702">
    <property type="entry name" value="UCP012702"/>
    <property type="match status" value="1"/>
</dbReference>
<dbReference type="RefSeq" id="WP_146596944.1">
    <property type="nucleotide sequence ID" value="NZ_SJPT01000010.1"/>
</dbReference>
<dbReference type="Proteomes" id="UP000316304">
    <property type="component" value="Unassembled WGS sequence"/>
</dbReference>
<accession>A0A5C6C296</accession>
<evidence type="ECO:0008006" key="5">
    <source>
        <dbReference type="Google" id="ProtNLM"/>
    </source>
</evidence>
<dbReference type="InterPro" id="IPR009197">
    <property type="entry name" value="MlrC"/>
</dbReference>
<organism evidence="3 4">
    <name type="scientific">Novipirellula galeiformis</name>
    <dbReference type="NCBI Taxonomy" id="2528004"/>
    <lineage>
        <taxon>Bacteria</taxon>
        <taxon>Pseudomonadati</taxon>
        <taxon>Planctomycetota</taxon>
        <taxon>Planctomycetia</taxon>
        <taxon>Pirellulales</taxon>
        <taxon>Pirellulaceae</taxon>
        <taxon>Novipirellula</taxon>
    </lineage>
</organism>
<protein>
    <recommendedName>
        <fullName evidence="5">Microcystin degradation protein MlrC</fullName>
    </recommendedName>
</protein>
<evidence type="ECO:0000259" key="2">
    <source>
        <dbReference type="Pfam" id="PF07364"/>
    </source>
</evidence>
<dbReference type="Pfam" id="PF07364">
    <property type="entry name" value="DUF1485"/>
    <property type="match status" value="1"/>
</dbReference>
<gene>
    <name evidence="3" type="ORF">Pla52o_49860</name>
</gene>
<feature type="domain" description="Microcystin LR degradation protein MlrC C-terminal" evidence="1">
    <location>
        <begin position="300"/>
        <end position="474"/>
    </location>
</feature>
<evidence type="ECO:0000313" key="4">
    <source>
        <dbReference type="Proteomes" id="UP000316304"/>
    </source>
</evidence>
<proteinExistence type="predicted"/>
<comment type="caution">
    <text evidence="3">The sequence shown here is derived from an EMBL/GenBank/DDBJ whole genome shotgun (WGS) entry which is preliminary data.</text>
</comment>
<dbReference type="InterPro" id="IPR010799">
    <property type="entry name" value="MlrC_C"/>
</dbReference>
<reference evidence="3 4" key="1">
    <citation type="submission" date="2019-02" db="EMBL/GenBank/DDBJ databases">
        <title>Deep-cultivation of Planctomycetes and their phenomic and genomic characterization uncovers novel biology.</title>
        <authorList>
            <person name="Wiegand S."/>
            <person name="Jogler M."/>
            <person name="Boedeker C."/>
            <person name="Pinto D."/>
            <person name="Vollmers J."/>
            <person name="Rivas-Marin E."/>
            <person name="Kohn T."/>
            <person name="Peeters S.H."/>
            <person name="Heuer A."/>
            <person name="Rast P."/>
            <person name="Oberbeckmann S."/>
            <person name="Bunk B."/>
            <person name="Jeske O."/>
            <person name="Meyerdierks A."/>
            <person name="Storesund J.E."/>
            <person name="Kallscheuer N."/>
            <person name="Luecker S."/>
            <person name="Lage O.M."/>
            <person name="Pohl T."/>
            <person name="Merkel B.J."/>
            <person name="Hornburger P."/>
            <person name="Mueller R.-W."/>
            <person name="Bruemmer F."/>
            <person name="Labrenz M."/>
            <person name="Spormann A.M."/>
            <person name="Op Den Camp H."/>
            <person name="Overmann J."/>
            <person name="Amann R."/>
            <person name="Jetten M.S.M."/>
            <person name="Mascher T."/>
            <person name="Medema M.H."/>
            <person name="Devos D.P."/>
            <person name="Kaster A.-K."/>
            <person name="Ovreas L."/>
            <person name="Rohde M."/>
            <person name="Galperin M.Y."/>
            <person name="Jogler C."/>
        </authorList>
    </citation>
    <scope>NUCLEOTIDE SEQUENCE [LARGE SCALE GENOMIC DNA]</scope>
    <source>
        <strain evidence="3 4">Pla52o</strain>
    </source>
</reference>
<name>A0A5C6C296_9BACT</name>
<keyword evidence="4" id="KW-1185">Reference proteome</keyword>
<dbReference type="Pfam" id="PF07171">
    <property type="entry name" value="MlrC_C"/>
    <property type="match status" value="1"/>
</dbReference>
<evidence type="ECO:0000313" key="3">
    <source>
        <dbReference type="EMBL" id="TWU17771.1"/>
    </source>
</evidence>
<dbReference type="EMBL" id="SJPT01000010">
    <property type="protein sequence ID" value="TWU17771.1"/>
    <property type="molecule type" value="Genomic_DNA"/>
</dbReference>
<feature type="domain" description="Microcystin LR degradation protein MlrC N-terminal" evidence="2">
    <location>
        <begin position="3"/>
        <end position="288"/>
    </location>
</feature>
<dbReference type="InterPro" id="IPR015995">
    <property type="entry name" value="MlrC_N"/>
</dbReference>
<evidence type="ECO:0000259" key="1">
    <source>
        <dbReference type="Pfam" id="PF07171"/>
    </source>
</evidence>